<feature type="non-terminal residue" evidence="3">
    <location>
        <position position="1"/>
    </location>
</feature>
<feature type="repeat" description="PPR" evidence="2">
    <location>
        <begin position="147"/>
        <end position="181"/>
    </location>
</feature>
<name>A0A371FUF3_MUCPR</name>
<feature type="repeat" description="PPR" evidence="2">
    <location>
        <begin position="343"/>
        <end position="377"/>
    </location>
</feature>
<dbReference type="SUPFAM" id="SSF48452">
    <property type="entry name" value="TPR-like"/>
    <property type="match status" value="1"/>
</dbReference>
<dbReference type="PANTHER" id="PTHR47942">
    <property type="entry name" value="TETRATRICOPEPTIDE REPEAT (TPR)-LIKE SUPERFAMILY PROTEIN-RELATED"/>
    <property type="match status" value="1"/>
</dbReference>
<gene>
    <name evidence="3" type="ORF">CR513_37374</name>
</gene>
<dbReference type="Pfam" id="PF13812">
    <property type="entry name" value="PPR_3"/>
    <property type="match status" value="4"/>
</dbReference>
<protein>
    <submittedName>
        <fullName evidence="3">Pentatricopeptide repeat-containing protein</fullName>
    </submittedName>
</protein>
<feature type="repeat" description="PPR" evidence="2">
    <location>
        <begin position="763"/>
        <end position="797"/>
    </location>
</feature>
<feature type="repeat" description="PPR" evidence="2">
    <location>
        <begin position="553"/>
        <end position="587"/>
    </location>
</feature>
<dbReference type="NCBIfam" id="TIGR00756">
    <property type="entry name" value="PPR"/>
    <property type="match status" value="14"/>
</dbReference>
<dbReference type="Proteomes" id="UP000257109">
    <property type="component" value="Unassembled WGS sequence"/>
</dbReference>
<evidence type="ECO:0000313" key="3">
    <source>
        <dbReference type="EMBL" id="RDX81901.1"/>
    </source>
</evidence>
<feature type="repeat" description="PPR" evidence="2">
    <location>
        <begin position="448"/>
        <end position="482"/>
    </location>
</feature>
<feature type="repeat" description="PPR" evidence="2">
    <location>
        <begin position="271"/>
        <end position="305"/>
    </location>
</feature>
<feature type="repeat" description="PPR" evidence="2">
    <location>
        <begin position="518"/>
        <end position="552"/>
    </location>
</feature>
<dbReference type="InterPro" id="IPR051222">
    <property type="entry name" value="PPR/CCM1_RNA-binding"/>
</dbReference>
<dbReference type="InterPro" id="IPR011990">
    <property type="entry name" value="TPR-like_helical_dom_sf"/>
</dbReference>
<feature type="repeat" description="PPR" evidence="2">
    <location>
        <begin position="236"/>
        <end position="270"/>
    </location>
</feature>
<feature type="repeat" description="PPR" evidence="2">
    <location>
        <begin position="413"/>
        <end position="447"/>
    </location>
</feature>
<dbReference type="OrthoDB" id="185373at2759"/>
<organism evidence="3 4">
    <name type="scientific">Mucuna pruriens</name>
    <name type="common">Velvet bean</name>
    <name type="synonym">Dolichos pruriens</name>
    <dbReference type="NCBI Taxonomy" id="157652"/>
    <lineage>
        <taxon>Eukaryota</taxon>
        <taxon>Viridiplantae</taxon>
        <taxon>Streptophyta</taxon>
        <taxon>Embryophyta</taxon>
        <taxon>Tracheophyta</taxon>
        <taxon>Spermatophyta</taxon>
        <taxon>Magnoliopsida</taxon>
        <taxon>eudicotyledons</taxon>
        <taxon>Gunneridae</taxon>
        <taxon>Pentapetalae</taxon>
        <taxon>rosids</taxon>
        <taxon>fabids</taxon>
        <taxon>Fabales</taxon>
        <taxon>Fabaceae</taxon>
        <taxon>Papilionoideae</taxon>
        <taxon>50 kb inversion clade</taxon>
        <taxon>NPAAA clade</taxon>
        <taxon>indigoferoid/millettioid clade</taxon>
        <taxon>Phaseoleae</taxon>
        <taxon>Mucuna</taxon>
    </lineage>
</organism>
<feature type="repeat" description="PPR" evidence="2">
    <location>
        <begin position="623"/>
        <end position="657"/>
    </location>
</feature>
<keyword evidence="4" id="KW-1185">Reference proteome</keyword>
<dbReference type="Gene3D" id="1.25.40.10">
    <property type="entry name" value="Tetratricopeptide repeat domain"/>
    <property type="match status" value="7"/>
</dbReference>
<dbReference type="AlphaFoldDB" id="A0A371FUF3"/>
<evidence type="ECO:0000313" key="4">
    <source>
        <dbReference type="Proteomes" id="UP000257109"/>
    </source>
</evidence>
<comment type="caution">
    <text evidence="3">The sequence shown here is derived from an EMBL/GenBank/DDBJ whole genome shotgun (WGS) entry which is preliminary data.</text>
</comment>
<keyword evidence="1" id="KW-0677">Repeat</keyword>
<dbReference type="EMBL" id="QJKJ01007798">
    <property type="protein sequence ID" value="RDX81901.1"/>
    <property type="molecule type" value="Genomic_DNA"/>
</dbReference>
<feature type="repeat" description="PPR" evidence="2">
    <location>
        <begin position="378"/>
        <end position="412"/>
    </location>
</feature>
<dbReference type="FunFam" id="1.25.40.10:FF:000676">
    <property type="entry name" value="Pentatricopeptide repeat-containing protein At2g41720"/>
    <property type="match status" value="1"/>
</dbReference>
<accession>A0A371FUF3</accession>
<feature type="repeat" description="PPR" evidence="2">
    <location>
        <begin position="182"/>
        <end position="212"/>
    </location>
</feature>
<sequence length="839" mass="94192">MASTATHCLQLAGATVSTRRRTSISCKKKSNQLAFKETKEGFVDYDRGQHEVSTKVTGLRKDDIATRYRLRVAGNRFQMDWTVSEVADLVLSVNLSDDVDGLLNRWVGRFARKNFPFLMKELTQRGSIEHCNLVFRWMKNQQNYCARTDIYNMMIRLHARHNRTDQARGLFFEMQEWRCKPDVETYNALINAHGRVGQWRWAMNIMDAMLRAAKISFSLPMLASGSHIGFILIPPSRSTYNNLINACGSSGNWKEALNICKKMTDNGVGPDLVTHNIILSAFKSGAQYSKALSYFELMKGTRIRPDTTTLNIVIHCLVKLRQFDKAIDVFNSMREKTSECTPDVVTFTSIIHLYSVCGQVENCEAAFNMMLAEGLKPNIVSYNALIGAYAACGMDNEALLVFNEIKQNGFRPDIVSYTSLLNAYGRSQKPQKARKIFDMMKRNKLKPNIVSYNALIDAYGSNGLLSYAIGVLREMEQDGIQPNVVSICTLLAACGRCSQKVKIDTVLTAAEMRGIKLNTVAYNSAIGSCMNVGEYDKAIGLYKSMRKKKIKTDSVTYTVLISGCCKMSKYGEALSFMEEIMHLKLPLSKEIYSSVICAYSKQGQIVEAESTFNTMKSSGCYPDVVTYTTMLDAYAATENWEKAFALFEEMEAGGIKLDTIACAAVMRAFNKGGQPGRVLSLAEKMRQKEIPFSNSIFFEMISACSILQDWRTAVDMIKDIEPSLPVISSGCLNQLLHFLGKSGKIETMLKLFFKMLASGADVNLNTYSILLKNLLSSGNWRKYLEVLQWMKDAGIHPSNEMYHDISSFSQKCCGDENAAVIKERLGMNIHVVLRIVFPY</sequence>
<dbReference type="PROSITE" id="PS51375">
    <property type="entry name" value="PPR"/>
    <property type="match status" value="14"/>
</dbReference>
<dbReference type="FunFam" id="1.25.40.10:FF:002085">
    <property type="entry name" value="Pentatricopeptide repeat-containing protein At2g41720"/>
    <property type="match status" value="1"/>
</dbReference>
<feature type="repeat" description="PPR" evidence="2">
    <location>
        <begin position="306"/>
        <end position="340"/>
    </location>
</feature>
<evidence type="ECO:0000256" key="1">
    <source>
        <dbReference type="ARBA" id="ARBA00022737"/>
    </source>
</evidence>
<dbReference type="FunFam" id="1.25.40.10:FF:001068">
    <property type="entry name" value="Pentatricopeptide repeat-containing protein isoform A"/>
    <property type="match status" value="1"/>
</dbReference>
<proteinExistence type="predicted"/>
<reference evidence="3" key="1">
    <citation type="submission" date="2018-05" db="EMBL/GenBank/DDBJ databases">
        <title>Draft genome of Mucuna pruriens seed.</title>
        <authorList>
            <person name="Nnadi N.E."/>
            <person name="Vos R."/>
            <person name="Hasami M.H."/>
            <person name="Devisetty U.K."/>
            <person name="Aguiy J.C."/>
        </authorList>
    </citation>
    <scope>NUCLEOTIDE SEQUENCE [LARGE SCALE GENOMIC DNA]</scope>
    <source>
        <strain evidence="3">JCA_2017</strain>
    </source>
</reference>
<dbReference type="PANTHER" id="PTHR47942:SF63">
    <property type="entry name" value="PENTATRICOPEPTIDE REPEAT-CONTAINING PROTEIN"/>
    <property type="match status" value="1"/>
</dbReference>
<dbReference type="FunFam" id="1.25.40.10:FF:001209">
    <property type="entry name" value="Os07g0213300 protein"/>
    <property type="match status" value="1"/>
</dbReference>
<dbReference type="InterPro" id="IPR002885">
    <property type="entry name" value="PPR_rpt"/>
</dbReference>
<feature type="non-terminal residue" evidence="3">
    <location>
        <position position="839"/>
    </location>
</feature>
<dbReference type="STRING" id="157652.A0A371FUF3"/>
<evidence type="ECO:0000256" key="2">
    <source>
        <dbReference type="PROSITE-ProRule" id="PRU00708"/>
    </source>
</evidence>
<feature type="repeat" description="PPR" evidence="2">
    <location>
        <begin position="588"/>
        <end position="622"/>
    </location>
</feature>
<dbReference type="Pfam" id="PF13041">
    <property type="entry name" value="PPR_2"/>
    <property type="match status" value="5"/>
</dbReference>